<dbReference type="EMBL" id="RBNI01001012">
    <property type="protein sequence ID" value="RUP51026.1"/>
    <property type="molecule type" value="Genomic_DNA"/>
</dbReference>
<sequence>MNRVVAARLYATSLAPAKAFSIIPFPPLFHVNNRRPFSTPWRHLSTNHSPDPPPLPPLKNRLRRDEEIPHTRITFINENGKLFRNVYVKNILKTMDRTAFFLVEVDPNVEPPVCRLFSKKIVFDKQKAARKKHAPPPERVTKEIQFSWAVSEHDMSHKLSRAQQFLERGNTLHIEISPKKDSPKTSPATQAQMIEKVKQRLMECARLAKEPVINKGQAMLVFEPKGLVGRAKANEENDA</sequence>
<dbReference type="AlphaFoldDB" id="A0A433DJY1"/>
<keyword evidence="7" id="KW-1185">Reference proteome</keyword>
<dbReference type="PANTHER" id="PTHR10938:SF0">
    <property type="entry name" value="TRANSLATION INITIATION FACTOR IF-3, MITOCHONDRIAL"/>
    <property type="match status" value="1"/>
</dbReference>
<dbReference type="Gene3D" id="3.30.110.10">
    <property type="entry name" value="Translation initiation factor 3 (IF-3), C-terminal domain"/>
    <property type="match status" value="1"/>
</dbReference>
<dbReference type="Proteomes" id="UP000268093">
    <property type="component" value="Unassembled WGS sequence"/>
</dbReference>
<keyword evidence="2" id="KW-0396">Initiation factor</keyword>
<dbReference type="Gene3D" id="3.10.20.80">
    <property type="entry name" value="Translation initiation factor 3 (IF-3), N-terminal domain"/>
    <property type="match status" value="1"/>
</dbReference>
<dbReference type="InterPro" id="IPR036788">
    <property type="entry name" value="T_IF-3_C_sf"/>
</dbReference>
<gene>
    <name evidence="6" type="ORF">BC936DRAFT_136596</name>
</gene>
<dbReference type="Pfam" id="PF05198">
    <property type="entry name" value="IF3_N"/>
    <property type="match status" value="1"/>
</dbReference>
<dbReference type="GO" id="GO:0003743">
    <property type="term" value="F:translation initiation factor activity"/>
    <property type="evidence" value="ECO:0007669"/>
    <property type="project" value="UniProtKB-KW"/>
</dbReference>
<evidence type="ECO:0000256" key="3">
    <source>
        <dbReference type="ARBA" id="ARBA00022917"/>
    </source>
</evidence>
<protein>
    <recommendedName>
        <fullName evidence="5">Translation initiation factor 3 N-terminal domain-containing protein</fullName>
    </recommendedName>
</protein>
<dbReference type="GO" id="GO:0070124">
    <property type="term" value="P:mitochondrial translational initiation"/>
    <property type="evidence" value="ECO:0007669"/>
    <property type="project" value="TreeGrafter"/>
</dbReference>
<dbReference type="GO" id="GO:0043022">
    <property type="term" value="F:ribosome binding"/>
    <property type="evidence" value="ECO:0007669"/>
    <property type="project" value="TreeGrafter"/>
</dbReference>
<name>A0A433DJY1_9FUNG</name>
<dbReference type="PANTHER" id="PTHR10938">
    <property type="entry name" value="TRANSLATION INITIATION FACTOR IF-3"/>
    <property type="match status" value="1"/>
</dbReference>
<evidence type="ECO:0000256" key="4">
    <source>
        <dbReference type="SAM" id="MobiDB-lite"/>
    </source>
</evidence>
<dbReference type="OrthoDB" id="21573at2759"/>
<comment type="caution">
    <text evidence="6">The sequence shown here is derived from an EMBL/GenBank/DDBJ whole genome shotgun (WGS) entry which is preliminary data.</text>
</comment>
<dbReference type="InterPro" id="IPR036787">
    <property type="entry name" value="T_IF-3_N_sf"/>
</dbReference>
<dbReference type="NCBIfam" id="TIGR00168">
    <property type="entry name" value="infC"/>
    <property type="match status" value="1"/>
</dbReference>
<dbReference type="InterPro" id="IPR001288">
    <property type="entry name" value="Translation_initiation_fac_3"/>
</dbReference>
<evidence type="ECO:0000256" key="1">
    <source>
        <dbReference type="ARBA" id="ARBA00005439"/>
    </source>
</evidence>
<accession>A0A433DJY1</accession>
<organism evidence="6 7">
    <name type="scientific">Jimgerdemannia flammicorona</name>
    <dbReference type="NCBI Taxonomy" id="994334"/>
    <lineage>
        <taxon>Eukaryota</taxon>
        <taxon>Fungi</taxon>
        <taxon>Fungi incertae sedis</taxon>
        <taxon>Mucoromycota</taxon>
        <taxon>Mucoromycotina</taxon>
        <taxon>Endogonomycetes</taxon>
        <taxon>Endogonales</taxon>
        <taxon>Endogonaceae</taxon>
        <taxon>Jimgerdemannia</taxon>
    </lineage>
</organism>
<dbReference type="SUPFAM" id="SSF55200">
    <property type="entry name" value="Translation initiation factor IF3, C-terminal domain"/>
    <property type="match status" value="1"/>
</dbReference>
<feature type="domain" description="Translation initiation factor 3 N-terminal" evidence="5">
    <location>
        <begin position="65"/>
        <end position="131"/>
    </location>
</feature>
<comment type="similarity">
    <text evidence="1">Belongs to the IF-3 family.</text>
</comment>
<reference evidence="6 7" key="1">
    <citation type="journal article" date="2018" name="New Phytol.">
        <title>Phylogenomics of Endogonaceae and evolution of mycorrhizas within Mucoromycota.</title>
        <authorList>
            <person name="Chang Y."/>
            <person name="Desiro A."/>
            <person name="Na H."/>
            <person name="Sandor L."/>
            <person name="Lipzen A."/>
            <person name="Clum A."/>
            <person name="Barry K."/>
            <person name="Grigoriev I.V."/>
            <person name="Martin F.M."/>
            <person name="Stajich J.E."/>
            <person name="Smith M.E."/>
            <person name="Bonito G."/>
            <person name="Spatafora J.W."/>
        </authorList>
    </citation>
    <scope>NUCLEOTIDE SEQUENCE [LARGE SCALE GENOMIC DNA]</scope>
    <source>
        <strain evidence="6 7">GMNB39</strain>
    </source>
</reference>
<dbReference type="SUPFAM" id="SSF54364">
    <property type="entry name" value="Translation initiation factor IF3, N-terminal domain"/>
    <property type="match status" value="1"/>
</dbReference>
<evidence type="ECO:0000313" key="7">
    <source>
        <dbReference type="Proteomes" id="UP000268093"/>
    </source>
</evidence>
<feature type="region of interest" description="Disordered" evidence="4">
    <location>
        <begin position="42"/>
        <end position="61"/>
    </location>
</feature>
<evidence type="ECO:0000259" key="5">
    <source>
        <dbReference type="Pfam" id="PF05198"/>
    </source>
</evidence>
<keyword evidence="3" id="KW-0648">Protein biosynthesis</keyword>
<dbReference type="InterPro" id="IPR019814">
    <property type="entry name" value="Translation_initiation_fac_3_N"/>
</dbReference>
<dbReference type="GO" id="GO:0005739">
    <property type="term" value="C:mitochondrion"/>
    <property type="evidence" value="ECO:0007669"/>
    <property type="project" value="TreeGrafter"/>
</dbReference>
<dbReference type="GO" id="GO:0032790">
    <property type="term" value="P:ribosome disassembly"/>
    <property type="evidence" value="ECO:0007669"/>
    <property type="project" value="TreeGrafter"/>
</dbReference>
<evidence type="ECO:0000256" key="2">
    <source>
        <dbReference type="ARBA" id="ARBA00022540"/>
    </source>
</evidence>
<evidence type="ECO:0000313" key="6">
    <source>
        <dbReference type="EMBL" id="RUP51026.1"/>
    </source>
</evidence>
<proteinExistence type="inferred from homology"/>